<accession>A0A6J5MHE1</accession>
<reference evidence="1" key="1">
    <citation type="submission" date="2020-04" db="EMBL/GenBank/DDBJ databases">
        <authorList>
            <person name="Chiriac C."/>
            <person name="Salcher M."/>
            <person name="Ghai R."/>
            <person name="Kavagutti S V."/>
        </authorList>
    </citation>
    <scope>NUCLEOTIDE SEQUENCE</scope>
</reference>
<dbReference type="EMBL" id="LR796454">
    <property type="protein sequence ID" value="CAB4145581.1"/>
    <property type="molecule type" value="Genomic_DNA"/>
</dbReference>
<name>A0A6J5MHE1_9CAUD</name>
<sequence length="98" mass="11066">MNLGDYVDVPTRFRLALDKWPEMRVVEEPAKIVTIGDRTFISVTMTVYRDPSDLLPCVATCWEPFPGTTPYVRNSEMMNASTSCLGRVLGMMIPFGKM</sequence>
<feature type="non-terminal residue" evidence="1">
    <location>
        <position position="98"/>
    </location>
</feature>
<organism evidence="1">
    <name type="scientific">uncultured Caudovirales phage</name>
    <dbReference type="NCBI Taxonomy" id="2100421"/>
    <lineage>
        <taxon>Viruses</taxon>
        <taxon>Duplodnaviria</taxon>
        <taxon>Heunggongvirae</taxon>
        <taxon>Uroviricota</taxon>
        <taxon>Caudoviricetes</taxon>
        <taxon>Peduoviridae</taxon>
        <taxon>Maltschvirus</taxon>
        <taxon>Maltschvirus maltsch</taxon>
    </lineage>
</organism>
<protein>
    <submittedName>
        <fullName evidence="1">Uncharacterized protein</fullName>
    </submittedName>
</protein>
<proteinExistence type="predicted"/>
<gene>
    <name evidence="1" type="ORF">UFOVP492_21</name>
</gene>
<evidence type="ECO:0000313" key="1">
    <source>
        <dbReference type="EMBL" id="CAB4145581.1"/>
    </source>
</evidence>